<keyword evidence="4 9" id="KW-0732">Signal</keyword>
<reference evidence="11" key="1">
    <citation type="submission" date="2021-03" db="EMBL/GenBank/DDBJ databases">
        <authorList>
            <person name="Li Z."/>
            <person name="Yang C."/>
        </authorList>
    </citation>
    <scope>NUCLEOTIDE SEQUENCE</scope>
    <source>
        <strain evidence="11">Dzin_1.0</strain>
        <tissue evidence="11">Leaf</tissue>
    </source>
</reference>
<comment type="function">
    <text evidence="9">Reversible hydration of carbon dioxide.</text>
</comment>
<dbReference type="InterPro" id="IPR036398">
    <property type="entry name" value="CA_dom_sf"/>
</dbReference>
<feature type="domain" description="Alpha-carbonic anhydrase" evidence="10">
    <location>
        <begin position="36"/>
        <end position="270"/>
    </location>
</feature>
<dbReference type="Gene3D" id="3.10.200.10">
    <property type="entry name" value="Alpha carbonic anhydrase"/>
    <property type="match status" value="1"/>
</dbReference>
<dbReference type="InterPro" id="IPR018338">
    <property type="entry name" value="Carbonic_anhydrase_a-class_CS"/>
</dbReference>
<feature type="signal peptide" evidence="9">
    <location>
        <begin position="1"/>
        <end position="29"/>
    </location>
</feature>
<keyword evidence="7 9" id="KW-0456">Lyase</keyword>
<feature type="chain" id="PRO_5039749074" description="Carbonic anhydrase" evidence="9">
    <location>
        <begin position="30"/>
        <end position="279"/>
    </location>
</feature>
<accession>A0A9D5CBV1</accession>
<dbReference type="GO" id="GO:0004089">
    <property type="term" value="F:carbonate dehydratase activity"/>
    <property type="evidence" value="ECO:0007669"/>
    <property type="project" value="UniProtKB-UniRule"/>
</dbReference>
<gene>
    <name evidence="11" type="ORF">J5N97_023204</name>
</gene>
<dbReference type="InterPro" id="IPR001148">
    <property type="entry name" value="CA_dom"/>
</dbReference>
<dbReference type="InterPro" id="IPR023561">
    <property type="entry name" value="Carbonic_anhydrase_a-class"/>
</dbReference>
<dbReference type="GO" id="GO:0008270">
    <property type="term" value="F:zinc ion binding"/>
    <property type="evidence" value="ECO:0007669"/>
    <property type="project" value="UniProtKB-UniRule"/>
</dbReference>
<dbReference type="EMBL" id="JAGGNH010000006">
    <property type="protein sequence ID" value="KAJ0970327.1"/>
    <property type="molecule type" value="Genomic_DNA"/>
</dbReference>
<comment type="similarity">
    <text evidence="9">Belongs to the alpha-carbonic anhydrase family.</text>
</comment>
<comment type="cofactor">
    <cofactor evidence="1 9">
        <name>Zn(2+)</name>
        <dbReference type="ChEBI" id="CHEBI:29105"/>
    </cofactor>
</comment>
<organism evidence="11 12">
    <name type="scientific">Dioscorea zingiberensis</name>
    <dbReference type="NCBI Taxonomy" id="325984"/>
    <lineage>
        <taxon>Eukaryota</taxon>
        <taxon>Viridiplantae</taxon>
        <taxon>Streptophyta</taxon>
        <taxon>Embryophyta</taxon>
        <taxon>Tracheophyta</taxon>
        <taxon>Spermatophyta</taxon>
        <taxon>Magnoliopsida</taxon>
        <taxon>Liliopsida</taxon>
        <taxon>Dioscoreales</taxon>
        <taxon>Dioscoreaceae</taxon>
        <taxon>Dioscorea</taxon>
    </lineage>
</organism>
<proteinExistence type="inferred from homology"/>
<evidence type="ECO:0000256" key="4">
    <source>
        <dbReference type="ARBA" id="ARBA00022729"/>
    </source>
</evidence>
<comment type="caution">
    <text evidence="11">The sequence shown here is derived from an EMBL/GenBank/DDBJ whole genome shotgun (WGS) entry which is preliminary data.</text>
</comment>
<dbReference type="FunFam" id="3.10.200.10:FF:000007">
    <property type="entry name" value="Alpha carbonic anhydrase 3"/>
    <property type="match status" value="1"/>
</dbReference>
<dbReference type="EC" id="4.2.1.1" evidence="2 9"/>
<comment type="catalytic activity">
    <reaction evidence="8 9">
        <text>hydrogencarbonate + H(+) = CO2 + H2O</text>
        <dbReference type="Rhea" id="RHEA:10748"/>
        <dbReference type="ChEBI" id="CHEBI:15377"/>
        <dbReference type="ChEBI" id="CHEBI:15378"/>
        <dbReference type="ChEBI" id="CHEBI:16526"/>
        <dbReference type="ChEBI" id="CHEBI:17544"/>
        <dbReference type="EC" id="4.2.1.1"/>
    </reaction>
</comment>
<reference evidence="11" key="2">
    <citation type="journal article" date="2022" name="Hortic Res">
        <title>The genome of Dioscorea zingiberensis sheds light on the biosynthesis, origin and evolution of the medicinally important diosgenin saponins.</title>
        <authorList>
            <person name="Li Y."/>
            <person name="Tan C."/>
            <person name="Li Z."/>
            <person name="Guo J."/>
            <person name="Li S."/>
            <person name="Chen X."/>
            <person name="Wang C."/>
            <person name="Dai X."/>
            <person name="Yang H."/>
            <person name="Song W."/>
            <person name="Hou L."/>
            <person name="Xu J."/>
            <person name="Tong Z."/>
            <person name="Xu A."/>
            <person name="Yuan X."/>
            <person name="Wang W."/>
            <person name="Yang Q."/>
            <person name="Chen L."/>
            <person name="Sun Z."/>
            <person name="Wang K."/>
            <person name="Pan B."/>
            <person name="Chen J."/>
            <person name="Bao Y."/>
            <person name="Liu F."/>
            <person name="Qi X."/>
            <person name="Gang D.R."/>
            <person name="Wen J."/>
            <person name="Li J."/>
        </authorList>
    </citation>
    <scope>NUCLEOTIDE SEQUENCE</scope>
    <source>
        <strain evidence="11">Dzin_1.0</strain>
    </source>
</reference>
<dbReference type="InterPro" id="IPR041891">
    <property type="entry name" value="Alpha_CA_prokaryot-like"/>
</dbReference>
<keyword evidence="3 9" id="KW-0479">Metal-binding</keyword>
<evidence type="ECO:0000256" key="3">
    <source>
        <dbReference type="ARBA" id="ARBA00022723"/>
    </source>
</evidence>
<dbReference type="PANTHER" id="PTHR18952:SF208">
    <property type="entry name" value="CARBONIC ANHYDRASE XA-RELATED"/>
    <property type="match status" value="1"/>
</dbReference>
<evidence type="ECO:0000259" key="10">
    <source>
        <dbReference type="PROSITE" id="PS51144"/>
    </source>
</evidence>
<dbReference type="PROSITE" id="PS00162">
    <property type="entry name" value="ALPHA_CA_1"/>
    <property type="match status" value="1"/>
</dbReference>
<dbReference type="CDD" id="cd03124">
    <property type="entry name" value="alpha_CA_prokaryotic_like"/>
    <property type="match status" value="1"/>
</dbReference>
<dbReference type="Proteomes" id="UP001085076">
    <property type="component" value="Miscellaneous, Linkage group lg06"/>
</dbReference>
<evidence type="ECO:0000313" key="11">
    <source>
        <dbReference type="EMBL" id="KAJ0970327.1"/>
    </source>
</evidence>
<dbReference type="PROSITE" id="PS51144">
    <property type="entry name" value="ALPHA_CA_2"/>
    <property type="match status" value="1"/>
</dbReference>
<keyword evidence="5 9" id="KW-0862">Zinc</keyword>
<dbReference type="OrthoDB" id="429145at2759"/>
<keyword evidence="12" id="KW-1185">Reference proteome</keyword>
<dbReference type="Pfam" id="PF00194">
    <property type="entry name" value="Carb_anhydrase"/>
    <property type="match status" value="1"/>
</dbReference>
<dbReference type="GO" id="GO:0006730">
    <property type="term" value="P:one-carbon metabolic process"/>
    <property type="evidence" value="ECO:0007669"/>
    <property type="project" value="TreeGrafter"/>
</dbReference>
<sequence length="279" mass="32039">MKKNTSSSIFLHLLLFALLFISWPPKARTQEVEDEREFSYIKGSPNGPEHWGEIHEEWEACNKGDMQSPIDLVKERVRVVPTLGRLKRSYKPSNATIKNRGHDIMLEWEGDAGSLWINGSEFLLKQCHWHSPSEHSVNGKRFALEAHLVHQSTDGKIAVVGIMYKIGRPDSFLKELEDRINEIGVTRENGIEVGEVDPRHVKIGSRKYHRYMGSLTTPPCTEGVTWTIVNKVRTASRAQLKLLRDAVHDDAKKNARPKQEINEREIKFYTPKFHGIYPH</sequence>
<dbReference type="AlphaFoldDB" id="A0A9D5CBV1"/>
<evidence type="ECO:0000256" key="7">
    <source>
        <dbReference type="ARBA" id="ARBA00023239"/>
    </source>
</evidence>
<evidence type="ECO:0000256" key="6">
    <source>
        <dbReference type="ARBA" id="ARBA00023180"/>
    </source>
</evidence>
<evidence type="ECO:0000313" key="12">
    <source>
        <dbReference type="Proteomes" id="UP001085076"/>
    </source>
</evidence>
<evidence type="ECO:0000256" key="9">
    <source>
        <dbReference type="RuleBase" id="RU367011"/>
    </source>
</evidence>
<name>A0A9D5CBV1_9LILI</name>
<dbReference type="SUPFAM" id="SSF51069">
    <property type="entry name" value="Carbonic anhydrase"/>
    <property type="match status" value="1"/>
</dbReference>
<protein>
    <recommendedName>
        <fullName evidence="2 9">Carbonic anhydrase</fullName>
        <ecNumber evidence="2 9">4.2.1.1</ecNumber>
    </recommendedName>
</protein>
<keyword evidence="6" id="KW-0325">Glycoprotein</keyword>
<evidence type="ECO:0000256" key="1">
    <source>
        <dbReference type="ARBA" id="ARBA00001947"/>
    </source>
</evidence>
<evidence type="ECO:0000256" key="8">
    <source>
        <dbReference type="ARBA" id="ARBA00048348"/>
    </source>
</evidence>
<dbReference type="SMART" id="SM01057">
    <property type="entry name" value="Carb_anhydrase"/>
    <property type="match status" value="1"/>
</dbReference>
<dbReference type="PANTHER" id="PTHR18952">
    <property type="entry name" value="CARBONIC ANHYDRASE"/>
    <property type="match status" value="1"/>
</dbReference>
<evidence type="ECO:0000256" key="2">
    <source>
        <dbReference type="ARBA" id="ARBA00012925"/>
    </source>
</evidence>
<evidence type="ECO:0000256" key="5">
    <source>
        <dbReference type="ARBA" id="ARBA00022833"/>
    </source>
</evidence>